<proteinExistence type="predicted"/>
<evidence type="ECO:0000256" key="1">
    <source>
        <dbReference type="SAM" id="MobiDB-lite"/>
    </source>
</evidence>
<comment type="caution">
    <text evidence="3">The sequence shown here is derived from an EMBL/GenBank/DDBJ whole genome shotgun (WGS) entry which is preliminary data.</text>
</comment>
<dbReference type="AlphaFoldDB" id="A0AA39M643"/>
<keyword evidence="2" id="KW-0812">Transmembrane</keyword>
<evidence type="ECO:0000313" key="3">
    <source>
        <dbReference type="EMBL" id="KAK0421909.1"/>
    </source>
</evidence>
<evidence type="ECO:0000256" key="2">
    <source>
        <dbReference type="SAM" id="Phobius"/>
    </source>
</evidence>
<feature type="region of interest" description="Disordered" evidence="1">
    <location>
        <begin position="83"/>
        <end position="102"/>
    </location>
</feature>
<organism evidence="3 4">
    <name type="scientific">Armillaria borealis</name>
    <dbReference type="NCBI Taxonomy" id="47425"/>
    <lineage>
        <taxon>Eukaryota</taxon>
        <taxon>Fungi</taxon>
        <taxon>Dikarya</taxon>
        <taxon>Basidiomycota</taxon>
        <taxon>Agaricomycotina</taxon>
        <taxon>Agaricomycetes</taxon>
        <taxon>Agaricomycetidae</taxon>
        <taxon>Agaricales</taxon>
        <taxon>Marasmiineae</taxon>
        <taxon>Physalacriaceae</taxon>
        <taxon>Armillaria</taxon>
    </lineage>
</organism>
<accession>A0AA39M643</accession>
<sequence>MKTVLTYCPSVPYTPCVAGSTFNVPFNLSAITSSPSVEKECHVALYFSVAALLIVLALNLRSAHGSRADTLYHLITFEVCPQSSTNGRVKSSEKEKSPTQKPAFGIRSGRRYCLTTTITCAICSHLRRRCNDDPQHAQETLFSTLQLSLHISSTTGNLKLRHRIPDALHCRCPRLRKRCSRRSVADGTNFSHILKTAYSTIADPFFEHSASTAFFCQGVYFGILMF</sequence>
<protein>
    <submittedName>
        <fullName evidence="3">Uncharacterized protein</fullName>
    </submittedName>
</protein>
<dbReference type="EMBL" id="JAUEPT010000267">
    <property type="protein sequence ID" value="KAK0421909.1"/>
    <property type="molecule type" value="Genomic_DNA"/>
</dbReference>
<keyword evidence="2" id="KW-0472">Membrane</keyword>
<name>A0AA39M643_9AGAR</name>
<dbReference type="Proteomes" id="UP001175226">
    <property type="component" value="Unassembled WGS sequence"/>
</dbReference>
<gene>
    <name evidence="3" type="ORF">EV421DRAFT_591305</name>
</gene>
<evidence type="ECO:0000313" key="4">
    <source>
        <dbReference type="Proteomes" id="UP001175226"/>
    </source>
</evidence>
<keyword evidence="2" id="KW-1133">Transmembrane helix</keyword>
<feature type="transmembrane region" description="Helical" evidence="2">
    <location>
        <begin position="43"/>
        <end position="60"/>
    </location>
</feature>
<reference evidence="3" key="1">
    <citation type="submission" date="2023-06" db="EMBL/GenBank/DDBJ databases">
        <authorList>
            <consortium name="Lawrence Berkeley National Laboratory"/>
            <person name="Ahrendt S."/>
            <person name="Sahu N."/>
            <person name="Indic B."/>
            <person name="Wong-Bajracharya J."/>
            <person name="Merenyi Z."/>
            <person name="Ke H.-M."/>
            <person name="Monk M."/>
            <person name="Kocsube S."/>
            <person name="Drula E."/>
            <person name="Lipzen A."/>
            <person name="Balint B."/>
            <person name="Henrissat B."/>
            <person name="Andreopoulos B."/>
            <person name="Martin F.M."/>
            <person name="Harder C.B."/>
            <person name="Rigling D."/>
            <person name="Ford K.L."/>
            <person name="Foster G.D."/>
            <person name="Pangilinan J."/>
            <person name="Papanicolaou A."/>
            <person name="Barry K."/>
            <person name="LaButti K."/>
            <person name="Viragh M."/>
            <person name="Koriabine M."/>
            <person name="Yan M."/>
            <person name="Riley R."/>
            <person name="Champramary S."/>
            <person name="Plett K.L."/>
            <person name="Tsai I.J."/>
            <person name="Slot J."/>
            <person name="Sipos G."/>
            <person name="Plett J."/>
            <person name="Nagy L.G."/>
            <person name="Grigoriev I.V."/>
        </authorList>
    </citation>
    <scope>NUCLEOTIDE SEQUENCE</scope>
    <source>
        <strain evidence="3">FPL87.14</strain>
    </source>
</reference>
<keyword evidence="4" id="KW-1185">Reference proteome</keyword>